<feature type="region of interest" description="Disordered" evidence="6">
    <location>
        <begin position="113"/>
        <end position="145"/>
    </location>
</feature>
<gene>
    <name evidence="7" type="ORF">RAG0_15821</name>
</gene>
<dbReference type="CDD" id="cd12148">
    <property type="entry name" value="fungal_TF_MHR"/>
    <property type="match status" value="1"/>
</dbReference>
<dbReference type="AlphaFoldDB" id="A0A1E1LMR3"/>
<evidence type="ECO:0000256" key="2">
    <source>
        <dbReference type="ARBA" id="ARBA00022833"/>
    </source>
</evidence>
<feature type="compositionally biased region" description="Basic and acidic residues" evidence="6">
    <location>
        <begin position="970"/>
        <end position="982"/>
    </location>
</feature>
<sequence>MQPITALVPSTSGPGQIFEHRCSAKTIECCYPDSGRPRQQPPAAEGQEVDMIGLMDSGPSPSVVDGTPFVTTRLQDSHSGDSIQPTPFLAPAAVQTDQTTSQHANLLDDNRQNLPAQSLGMSPGAGGPYGMPTLPAQPSTQTSRDLNHQFPNNSLNSALTSYPSLNPYDFGLLSNQSMELPELGNCGYSAINWLSPKDLGYSEFNYQAQYFDVDNFNLWTEPVDQSIMPQTHGAGEIITITQSNSHVSDECRGNKVPMNTDSVQQMLSLPVSTPSIDCSMKCSIPSKSSNFYLNGAGGREPRYGRLRRHRVDWEGKENTPLAELETESSNENHMSFPSSMENCLKGSEADSTTGISQRNHEKISHEFHTAQSGSNHASDREPLYFPSMGIFNMTRQLYFESFHPIFPLLHESSPSVSTESWLVELAIAAIGVGYLGTRASQQCSEAFIDLLINCLERTGTSENYHSIGSELRPGSLDIIQAQILCCVAMYHSRSLELVEKSVSMRSQKESTDPYHQRDDTWREFILKESKTRAGYCILSDFRPQMRLEDARAPLPCSENIWEACDETSWQQARSQRLGESPSLLVALESLYKNKTVDPDVSEFGKIMLIHGLYHRTWEVARYHRDTLSNWIPSVPGTRAASPTTQDSITEWLPRNPIFSKWRNSACDCLDVLHWSANSHVAQRAGIEHPTILHLHLARLLLLTPVSTIQSLSSLVLQNSRSNSVSQETLQAQYHEDRSEVLRWFIQDQYKARLALVHAGAIFWHVRRYSHDSMLEPFAVLLSTLVVWAYATSSQAIDQQHRQGLAKTGNSRQDQGNLDLSRSQQSSKDSEDDLVDLPFINLDRLCDDELIQIYVLHGSRMKGFMAGIGDICKEGAVVKILREGAKIIACNGTHRGRFLQAGGEQSSSSMAVLPTWGIGVRHALFLRELADASIIKAFLRDFPVTSTVHLLKRPGCSISAPTVNHSHSRTHREAKAVESTDII</sequence>
<dbReference type="GO" id="GO:0006351">
    <property type="term" value="P:DNA-templated transcription"/>
    <property type="evidence" value="ECO:0007669"/>
    <property type="project" value="InterPro"/>
</dbReference>
<evidence type="ECO:0000256" key="6">
    <source>
        <dbReference type="SAM" id="MobiDB-lite"/>
    </source>
</evidence>
<keyword evidence="3" id="KW-0805">Transcription regulation</keyword>
<reference evidence="8" key="1">
    <citation type="submission" date="2016-03" db="EMBL/GenBank/DDBJ databases">
        <authorList>
            <person name="Guldener U."/>
        </authorList>
    </citation>
    <scope>NUCLEOTIDE SEQUENCE [LARGE SCALE GENOMIC DNA]</scope>
    <source>
        <strain evidence="8">04CH-RAC-A.6.1</strain>
    </source>
</reference>
<feature type="compositionally biased region" description="Polar residues" evidence="6">
    <location>
        <begin position="327"/>
        <end position="341"/>
    </location>
</feature>
<keyword evidence="2" id="KW-0862">Zinc</keyword>
<dbReference type="GO" id="GO:0008270">
    <property type="term" value="F:zinc ion binding"/>
    <property type="evidence" value="ECO:0007669"/>
    <property type="project" value="InterPro"/>
</dbReference>
<keyword evidence="5" id="KW-0539">Nucleus</keyword>
<keyword evidence="4" id="KW-0804">Transcription</keyword>
<dbReference type="Proteomes" id="UP000178912">
    <property type="component" value="Unassembled WGS sequence"/>
</dbReference>
<evidence type="ECO:0000256" key="4">
    <source>
        <dbReference type="ARBA" id="ARBA00023163"/>
    </source>
</evidence>
<evidence type="ECO:0008006" key="9">
    <source>
        <dbReference type="Google" id="ProtNLM"/>
    </source>
</evidence>
<dbReference type="EMBL" id="FJUX01000146">
    <property type="protein sequence ID" value="CZT11765.1"/>
    <property type="molecule type" value="Genomic_DNA"/>
</dbReference>
<keyword evidence="1" id="KW-0479">Metal-binding</keyword>
<organism evidence="7 8">
    <name type="scientific">Rhynchosporium agropyri</name>
    <dbReference type="NCBI Taxonomy" id="914238"/>
    <lineage>
        <taxon>Eukaryota</taxon>
        <taxon>Fungi</taxon>
        <taxon>Dikarya</taxon>
        <taxon>Ascomycota</taxon>
        <taxon>Pezizomycotina</taxon>
        <taxon>Leotiomycetes</taxon>
        <taxon>Helotiales</taxon>
        <taxon>Ploettnerulaceae</taxon>
        <taxon>Rhynchosporium</taxon>
    </lineage>
</organism>
<keyword evidence="8" id="KW-1185">Reference proteome</keyword>
<dbReference type="PANTHER" id="PTHR47660:SF7">
    <property type="entry name" value="TRANSCRIPTION FACTOR WITH C2H2 AND ZN(2)-CYS(6) DNA BINDING DOMAIN (EUROFUNG)"/>
    <property type="match status" value="1"/>
</dbReference>
<name>A0A1E1LMR3_9HELO</name>
<feature type="compositionally biased region" description="Polar residues" evidence="6">
    <location>
        <begin position="136"/>
        <end position="145"/>
    </location>
</feature>
<evidence type="ECO:0000313" key="7">
    <source>
        <dbReference type="EMBL" id="CZT11765.1"/>
    </source>
</evidence>
<dbReference type="PANTHER" id="PTHR47660">
    <property type="entry name" value="TRANSCRIPTION FACTOR WITH C2H2 AND ZN(2)-CYS(6) DNA BINDING DOMAIN (EUROFUNG)-RELATED-RELATED"/>
    <property type="match status" value="1"/>
</dbReference>
<evidence type="ECO:0000256" key="1">
    <source>
        <dbReference type="ARBA" id="ARBA00022723"/>
    </source>
</evidence>
<accession>A0A1E1LMR3</accession>
<dbReference type="OrthoDB" id="654211at2759"/>
<feature type="region of interest" description="Disordered" evidence="6">
    <location>
        <begin position="317"/>
        <end position="357"/>
    </location>
</feature>
<protein>
    <recommendedName>
        <fullName evidence="9">Transcription factor domain-containing protein</fullName>
    </recommendedName>
</protein>
<feature type="compositionally biased region" description="Polar residues" evidence="6">
    <location>
        <begin position="807"/>
        <end position="826"/>
    </location>
</feature>
<evidence type="ECO:0000256" key="3">
    <source>
        <dbReference type="ARBA" id="ARBA00023015"/>
    </source>
</evidence>
<proteinExistence type="predicted"/>
<evidence type="ECO:0000256" key="5">
    <source>
        <dbReference type="ARBA" id="ARBA00023242"/>
    </source>
</evidence>
<evidence type="ECO:0000313" key="8">
    <source>
        <dbReference type="Proteomes" id="UP000178912"/>
    </source>
</evidence>
<feature type="region of interest" description="Disordered" evidence="6">
    <location>
        <begin position="800"/>
        <end position="829"/>
    </location>
</feature>
<feature type="region of interest" description="Disordered" evidence="6">
    <location>
        <begin position="961"/>
        <end position="982"/>
    </location>
</feature>
<dbReference type="GO" id="GO:0003677">
    <property type="term" value="F:DNA binding"/>
    <property type="evidence" value="ECO:0007669"/>
    <property type="project" value="InterPro"/>
</dbReference>